<keyword evidence="9" id="KW-1185">Reference proteome</keyword>
<feature type="transmembrane region" description="Helical" evidence="7">
    <location>
        <begin position="313"/>
        <end position="333"/>
    </location>
</feature>
<accession>A0A7F5RCC9</accession>
<dbReference type="PROSITE" id="PS00018">
    <property type="entry name" value="EF_HAND_1"/>
    <property type="match status" value="1"/>
</dbReference>
<dbReference type="InParanoid" id="A0A7F5RCC9"/>
<dbReference type="AlphaFoldDB" id="A0A7F5RCC9"/>
<evidence type="ECO:0000256" key="2">
    <source>
        <dbReference type="ARBA" id="ARBA00009045"/>
    </source>
</evidence>
<dbReference type="SMART" id="SM00054">
    <property type="entry name" value="EFh"/>
    <property type="match status" value="2"/>
</dbReference>
<dbReference type="PANTHER" id="PTHR45840">
    <property type="entry name" value="RHOMBOID-RELATED PROTEIN"/>
    <property type="match status" value="1"/>
</dbReference>
<sequence length="380" mass="43083">MSSFNRRFPFRIGPRSNTDASEMPLRERRNPDQHWRSVFARVDTDNDGVINMSELKAFIISQNNSEGLADHVVQRILKDGDGNNDSVLNYDEFLHLVHNPKYGQIFGQLVRRYTDSYIHFLLPRRRDPHRTVVDGAVEDATTCCPPALGMVIISLIEIVFYAIDAAKGSTVNATGPIASLFIYDPHRRYEAWRYITYMFVHIGCFHLVVNLAVQILLGVPLEMVHRWWRVLLIYFAGVIAGSLGTSLTDPSVKLAGASGGVYSLITAHISSIIMNWKEMEFPALQLLIFLIITGCDVGTAIYNRYVLNINEHIGYSAHFAGALAGLLVGIHILRNFRVTRAEKIIWWISTVTYVFLMGFAIVWNIAYVSYFPTQIYSKNF</sequence>
<evidence type="ECO:0000256" key="4">
    <source>
        <dbReference type="ARBA" id="ARBA00022837"/>
    </source>
</evidence>
<keyword evidence="6 7" id="KW-0472">Membrane</keyword>
<dbReference type="GO" id="GO:0004252">
    <property type="term" value="F:serine-type endopeptidase activity"/>
    <property type="evidence" value="ECO:0007669"/>
    <property type="project" value="InterPro"/>
</dbReference>
<evidence type="ECO:0000256" key="7">
    <source>
        <dbReference type="SAM" id="Phobius"/>
    </source>
</evidence>
<dbReference type="PANTHER" id="PTHR45840:SF8">
    <property type="entry name" value="RHOMBOID PROTEASE"/>
    <property type="match status" value="1"/>
</dbReference>
<organism evidence="9 10">
    <name type="scientific">Agrilus planipennis</name>
    <name type="common">Emerald ash borer</name>
    <name type="synonym">Agrilus marcopoli</name>
    <dbReference type="NCBI Taxonomy" id="224129"/>
    <lineage>
        <taxon>Eukaryota</taxon>
        <taxon>Metazoa</taxon>
        <taxon>Ecdysozoa</taxon>
        <taxon>Arthropoda</taxon>
        <taxon>Hexapoda</taxon>
        <taxon>Insecta</taxon>
        <taxon>Pterygota</taxon>
        <taxon>Neoptera</taxon>
        <taxon>Endopterygota</taxon>
        <taxon>Coleoptera</taxon>
        <taxon>Polyphaga</taxon>
        <taxon>Elateriformia</taxon>
        <taxon>Buprestoidea</taxon>
        <taxon>Buprestidae</taxon>
        <taxon>Agrilinae</taxon>
        <taxon>Agrilus</taxon>
    </lineage>
</organism>
<dbReference type="Pfam" id="PF13499">
    <property type="entry name" value="EF-hand_7"/>
    <property type="match status" value="1"/>
</dbReference>
<dbReference type="GeneID" id="108740288"/>
<dbReference type="PROSITE" id="PS50222">
    <property type="entry name" value="EF_HAND_2"/>
    <property type="match status" value="1"/>
</dbReference>
<dbReference type="KEGG" id="apln:108740288"/>
<feature type="transmembrane region" description="Helical" evidence="7">
    <location>
        <begin position="231"/>
        <end position="248"/>
    </location>
</feature>
<dbReference type="GO" id="GO:0016020">
    <property type="term" value="C:membrane"/>
    <property type="evidence" value="ECO:0007669"/>
    <property type="project" value="UniProtKB-SubCell"/>
</dbReference>
<keyword evidence="3 7" id="KW-0812">Transmembrane</keyword>
<evidence type="ECO:0000259" key="8">
    <source>
        <dbReference type="PROSITE" id="PS50222"/>
    </source>
</evidence>
<feature type="domain" description="EF-hand" evidence="8">
    <location>
        <begin position="30"/>
        <end position="65"/>
    </location>
</feature>
<dbReference type="OrthoDB" id="418595at2759"/>
<dbReference type="Gene3D" id="1.10.238.10">
    <property type="entry name" value="EF-hand"/>
    <property type="match status" value="1"/>
</dbReference>
<proteinExistence type="inferred from homology"/>
<dbReference type="InterPro" id="IPR051739">
    <property type="entry name" value="Rhomboid_IM_Serine_Proteases"/>
</dbReference>
<dbReference type="GO" id="GO:0005509">
    <property type="term" value="F:calcium ion binding"/>
    <property type="evidence" value="ECO:0007669"/>
    <property type="project" value="InterPro"/>
</dbReference>
<keyword evidence="4" id="KW-0106">Calcium</keyword>
<reference evidence="10" key="1">
    <citation type="submission" date="2025-08" db="UniProtKB">
        <authorList>
            <consortium name="RefSeq"/>
        </authorList>
    </citation>
    <scope>IDENTIFICATION</scope>
    <source>
        <tissue evidence="10">Entire body</tissue>
    </source>
</reference>
<dbReference type="Pfam" id="PF01694">
    <property type="entry name" value="Rhomboid"/>
    <property type="match status" value="1"/>
</dbReference>
<gene>
    <name evidence="10" type="primary">LOC108740288</name>
</gene>
<dbReference type="FunCoup" id="A0A7F5RCC9">
    <property type="interactions" value="222"/>
</dbReference>
<evidence type="ECO:0000256" key="1">
    <source>
        <dbReference type="ARBA" id="ARBA00004141"/>
    </source>
</evidence>
<protein>
    <submittedName>
        <fullName evidence="10">Rhomboid-related protein 2 isoform X1</fullName>
    </submittedName>
</protein>
<evidence type="ECO:0000256" key="5">
    <source>
        <dbReference type="ARBA" id="ARBA00022989"/>
    </source>
</evidence>
<comment type="similarity">
    <text evidence="2">Belongs to the peptidase S54 family.</text>
</comment>
<dbReference type="SUPFAM" id="SSF47473">
    <property type="entry name" value="EF-hand"/>
    <property type="match status" value="1"/>
</dbReference>
<feature type="transmembrane region" description="Helical" evidence="7">
    <location>
        <begin position="345"/>
        <end position="370"/>
    </location>
</feature>
<dbReference type="CDD" id="cd00051">
    <property type="entry name" value="EFh"/>
    <property type="match status" value="1"/>
</dbReference>
<feature type="transmembrane region" description="Helical" evidence="7">
    <location>
        <begin position="194"/>
        <end position="219"/>
    </location>
</feature>
<keyword evidence="5 7" id="KW-1133">Transmembrane helix</keyword>
<dbReference type="SUPFAM" id="SSF144091">
    <property type="entry name" value="Rhomboid-like"/>
    <property type="match status" value="1"/>
</dbReference>
<evidence type="ECO:0000256" key="3">
    <source>
        <dbReference type="ARBA" id="ARBA00022692"/>
    </source>
</evidence>
<feature type="transmembrane region" description="Helical" evidence="7">
    <location>
        <begin position="254"/>
        <end position="274"/>
    </location>
</feature>
<dbReference type="Proteomes" id="UP000192223">
    <property type="component" value="Unplaced"/>
</dbReference>
<dbReference type="RefSeq" id="XP_025833634.1">
    <property type="nucleotide sequence ID" value="XM_025977849.1"/>
</dbReference>
<dbReference type="InterPro" id="IPR022764">
    <property type="entry name" value="Peptidase_S54_rhomboid_dom"/>
</dbReference>
<dbReference type="InterPro" id="IPR018247">
    <property type="entry name" value="EF_Hand_1_Ca_BS"/>
</dbReference>
<evidence type="ECO:0000313" key="10">
    <source>
        <dbReference type="RefSeq" id="XP_025833634.1"/>
    </source>
</evidence>
<feature type="transmembrane region" description="Helical" evidence="7">
    <location>
        <begin position="286"/>
        <end position="307"/>
    </location>
</feature>
<dbReference type="InterPro" id="IPR035952">
    <property type="entry name" value="Rhomboid-like_sf"/>
</dbReference>
<comment type="subcellular location">
    <subcellularLocation>
        <location evidence="1">Membrane</location>
        <topology evidence="1">Multi-pass membrane protein</topology>
    </subcellularLocation>
</comment>
<evidence type="ECO:0000313" key="9">
    <source>
        <dbReference type="Proteomes" id="UP000192223"/>
    </source>
</evidence>
<evidence type="ECO:0000256" key="6">
    <source>
        <dbReference type="ARBA" id="ARBA00023136"/>
    </source>
</evidence>
<dbReference type="Gene3D" id="1.20.1540.10">
    <property type="entry name" value="Rhomboid-like"/>
    <property type="match status" value="1"/>
</dbReference>
<dbReference type="InterPro" id="IPR011992">
    <property type="entry name" value="EF-hand-dom_pair"/>
</dbReference>
<name>A0A7F5RCC9_AGRPL</name>
<dbReference type="InterPro" id="IPR002048">
    <property type="entry name" value="EF_hand_dom"/>
</dbReference>